<keyword evidence="3" id="KW-0732">Signal</keyword>
<evidence type="ECO:0000256" key="3">
    <source>
        <dbReference type="SAM" id="SignalP"/>
    </source>
</evidence>
<dbReference type="Proteomes" id="UP000179807">
    <property type="component" value="Unassembled WGS sequence"/>
</dbReference>
<accession>A0A1J4L2J8</accession>
<feature type="transmembrane region" description="Helical" evidence="2">
    <location>
        <begin position="158"/>
        <end position="180"/>
    </location>
</feature>
<name>A0A1J4L2J8_9EUKA</name>
<keyword evidence="2" id="KW-0812">Transmembrane</keyword>
<dbReference type="OrthoDB" id="10585167at2759"/>
<feature type="chain" id="PRO_5013357600" description="Signal sequence receptor subunit alpha" evidence="3">
    <location>
        <begin position="18"/>
        <end position="230"/>
    </location>
</feature>
<keyword evidence="2" id="KW-1133">Transmembrane helix</keyword>
<dbReference type="AlphaFoldDB" id="A0A1J4L2J8"/>
<evidence type="ECO:0000256" key="1">
    <source>
        <dbReference type="SAM" id="MobiDB-lite"/>
    </source>
</evidence>
<proteinExistence type="predicted"/>
<dbReference type="EMBL" id="MLAK01000001">
    <property type="protein sequence ID" value="OHT17675.1"/>
    <property type="molecule type" value="Genomic_DNA"/>
</dbReference>
<feature type="signal peptide" evidence="3">
    <location>
        <begin position="1"/>
        <end position="17"/>
    </location>
</feature>
<dbReference type="GeneID" id="94824534"/>
<gene>
    <name evidence="4" type="ORF">TRFO_00976</name>
</gene>
<keyword evidence="2" id="KW-0472">Membrane</keyword>
<protein>
    <recommendedName>
        <fullName evidence="6">Signal sequence receptor subunit alpha</fullName>
    </recommendedName>
</protein>
<sequence>MFLYFILALAFAEEREGVSDLSGNFLPLTPKTQVDGRGLLPDYPDFRISMLRPFRFVSSFAVTGEESYGFVGVFGYATPVGDSGDYRSNITGYGAGGSLTKEDYPTFVHICQFEETLEPGPVNLELWGKLQNNQNQNESILLFNGTVEFYEETDVSRYIGTGFLYLFFVSVVGGIIYIIFSKDKIKESKPVSKKKKGPKDYSQIHDRSRSPSPGANKRSQSPQNRSSSPK</sequence>
<feature type="compositionally biased region" description="Basic and acidic residues" evidence="1">
    <location>
        <begin position="198"/>
        <end position="209"/>
    </location>
</feature>
<feature type="region of interest" description="Disordered" evidence="1">
    <location>
        <begin position="187"/>
        <end position="230"/>
    </location>
</feature>
<evidence type="ECO:0000313" key="5">
    <source>
        <dbReference type="Proteomes" id="UP000179807"/>
    </source>
</evidence>
<evidence type="ECO:0008006" key="6">
    <source>
        <dbReference type="Google" id="ProtNLM"/>
    </source>
</evidence>
<evidence type="ECO:0000313" key="4">
    <source>
        <dbReference type="EMBL" id="OHT17675.1"/>
    </source>
</evidence>
<evidence type="ECO:0000256" key="2">
    <source>
        <dbReference type="SAM" id="Phobius"/>
    </source>
</evidence>
<organism evidence="4 5">
    <name type="scientific">Tritrichomonas foetus</name>
    <dbReference type="NCBI Taxonomy" id="1144522"/>
    <lineage>
        <taxon>Eukaryota</taxon>
        <taxon>Metamonada</taxon>
        <taxon>Parabasalia</taxon>
        <taxon>Tritrichomonadida</taxon>
        <taxon>Tritrichomonadidae</taxon>
        <taxon>Tritrichomonas</taxon>
    </lineage>
</organism>
<dbReference type="VEuPathDB" id="TrichDB:TRFO_00976"/>
<keyword evidence="5" id="KW-1185">Reference proteome</keyword>
<dbReference type="RefSeq" id="XP_068370811.1">
    <property type="nucleotide sequence ID" value="XM_068489830.1"/>
</dbReference>
<comment type="caution">
    <text evidence="4">The sequence shown here is derived from an EMBL/GenBank/DDBJ whole genome shotgun (WGS) entry which is preliminary data.</text>
</comment>
<feature type="compositionally biased region" description="Low complexity" evidence="1">
    <location>
        <begin position="216"/>
        <end position="230"/>
    </location>
</feature>
<reference evidence="4" key="1">
    <citation type="submission" date="2016-10" db="EMBL/GenBank/DDBJ databases">
        <authorList>
            <person name="Benchimol M."/>
            <person name="Almeida L.G."/>
            <person name="Vasconcelos A.T."/>
            <person name="Perreira-Neves A."/>
            <person name="Rosa I.A."/>
            <person name="Tasca T."/>
            <person name="Bogo M.R."/>
            <person name="de Souza W."/>
        </authorList>
    </citation>
    <scope>NUCLEOTIDE SEQUENCE [LARGE SCALE GENOMIC DNA]</scope>
    <source>
        <strain evidence="4">K</strain>
    </source>
</reference>